<gene>
    <name evidence="1" type="ORF">SDC9_171188</name>
</gene>
<sequence length="114" mass="12958">MLNLGRFNHESVTCVRIMSIMAYWAVLCNFRQAIKTRRPAVGGISTGKGYTGYDDIKNQVAKLHALPWLCFLFFFSLAAKAESTKKTIGLSFYQEFFPVKRAPCLRNLTLKSSR</sequence>
<protein>
    <submittedName>
        <fullName evidence="1">Uncharacterized protein</fullName>
    </submittedName>
</protein>
<reference evidence="1" key="1">
    <citation type="submission" date="2019-08" db="EMBL/GenBank/DDBJ databases">
        <authorList>
            <person name="Kucharzyk K."/>
            <person name="Murdoch R.W."/>
            <person name="Higgins S."/>
            <person name="Loffler F."/>
        </authorList>
    </citation>
    <scope>NUCLEOTIDE SEQUENCE</scope>
</reference>
<proteinExistence type="predicted"/>
<evidence type="ECO:0000313" key="1">
    <source>
        <dbReference type="EMBL" id="MPN23795.1"/>
    </source>
</evidence>
<dbReference type="EMBL" id="VSSQ01072400">
    <property type="protein sequence ID" value="MPN23795.1"/>
    <property type="molecule type" value="Genomic_DNA"/>
</dbReference>
<accession>A0A645GAY5</accession>
<name>A0A645GAY5_9ZZZZ</name>
<organism evidence="1">
    <name type="scientific">bioreactor metagenome</name>
    <dbReference type="NCBI Taxonomy" id="1076179"/>
    <lineage>
        <taxon>unclassified sequences</taxon>
        <taxon>metagenomes</taxon>
        <taxon>ecological metagenomes</taxon>
    </lineage>
</organism>
<dbReference type="AlphaFoldDB" id="A0A645GAY5"/>
<comment type="caution">
    <text evidence="1">The sequence shown here is derived from an EMBL/GenBank/DDBJ whole genome shotgun (WGS) entry which is preliminary data.</text>
</comment>